<evidence type="ECO:0000256" key="11">
    <source>
        <dbReference type="ARBA" id="ARBA00031247"/>
    </source>
</evidence>
<keyword evidence="6 13" id="KW-0479">Metal-binding</keyword>
<comment type="subcellular location">
    <subcellularLocation>
        <location evidence="2">Plastid</location>
        <location evidence="2">Chloroplast thylakoid lumen</location>
    </subcellularLocation>
</comment>
<evidence type="ECO:0000256" key="10">
    <source>
        <dbReference type="ARBA" id="ARBA00030448"/>
    </source>
</evidence>
<evidence type="ECO:0000256" key="3">
    <source>
        <dbReference type="ARBA" id="ARBA00009650"/>
    </source>
</evidence>
<keyword evidence="4" id="KW-0813">Transport</keyword>
<feature type="signal peptide" evidence="14">
    <location>
        <begin position="1"/>
        <end position="24"/>
    </location>
</feature>
<sequence length="112" mass="12350">MRFLFSLFVSFFTVYTLTIRSSFAQEIDLDAGAQIFSDNCAACHIGGNNSVNPTKTLKLEVLHEFSRDSFDAIKYQVSNGGGGMPAFGDKFSEEEICNVASFVLDTAKNNSW</sequence>
<dbReference type="InterPro" id="IPR036909">
    <property type="entry name" value="Cyt_c-like_dom_sf"/>
</dbReference>
<dbReference type="GO" id="GO:0005506">
    <property type="term" value="F:iron ion binding"/>
    <property type="evidence" value="ECO:0007669"/>
    <property type="project" value="InterPro"/>
</dbReference>
<evidence type="ECO:0000256" key="8">
    <source>
        <dbReference type="ARBA" id="ARBA00023004"/>
    </source>
</evidence>
<evidence type="ECO:0000256" key="7">
    <source>
        <dbReference type="ARBA" id="ARBA00022982"/>
    </source>
</evidence>
<evidence type="ECO:0000259" key="15">
    <source>
        <dbReference type="PROSITE" id="PS51007"/>
    </source>
</evidence>
<keyword evidence="5 13" id="KW-0349">Heme</keyword>
<dbReference type="InterPro" id="IPR009056">
    <property type="entry name" value="Cyt_c-like_dom"/>
</dbReference>
<evidence type="ECO:0000256" key="14">
    <source>
        <dbReference type="SAM" id="SignalP"/>
    </source>
</evidence>
<evidence type="ECO:0000256" key="13">
    <source>
        <dbReference type="PROSITE-ProRule" id="PRU00433"/>
    </source>
</evidence>
<keyword evidence="7" id="KW-0249">Electron transport</keyword>
<geneLocation type="chloroplast" evidence="16"/>
<dbReference type="GO" id="GO:0020037">
    <property type="term" value="F:heme binding"/>
    <property type="evidence" value="ECO:0007669"/>
    <property type="project" value="InterPro"/>
</dbReference>
<dbReference type="PRINTS" id="PR00605">
    <property type="entry name" value="CYTCHROMECIC"/>
</dbReference>
<keyword evidence="14" id="KW-0732">Signal</keyword>
<dbReference type="RefSeq" id="YP_009393225.1">
    <property type="nucleotide sequence ID" value="NC_035267.1"/>
</dbReference>
<evidence type="ECO:0000256" key="4">
    <source>
        <dbReference type="ARBA" id="ARBA00022448"/>
    </source>
</evidence>
<gene>
    <name evidence="16" type="primary">petJ</name>
</gene>
<evidence type="ECO:0000256" key="6">
    <source>
        <dbReference type="ARBA" id="ARBA00022723"/>
    </source>
</evidence>
<dbReference type="GeneID" id="33354886"/>
<reference evidence="16" key="1">
    <citation type="journal article" date="2017" name="J. Phycol.">
        <title>Analysis of chloroplast genomes and a supermatrix inform reclassification of the Rhodomelaceae (Rhodophyta).</title>
        <authorList>
            <person name="Diaz-Tapia P."/>
            <person name="Maggs C.A."/>
            <person name="West J.A."/>
            <person name="Verbruggen H."/>
        </authorList>
    </citation>
    <scope>NUCLEOTIDE SEQUENCE</scope>
    <source>
        <strain evidence="16">JW3780</strain>
    </source>
</reference>
<feature type="chain" id="PRO_5012486900" description="Cytochrome c-553" evidence="14">
    <location>
        <begin position="25"/>
        <end position="112"/>
    </location>
</feature>
<dbReference type="PROSITE" id="PS51007">
    <property type="entry name" value="CYTC"/>
    <property type="match status" value="1"/>
</dbReference>
<evidence type="ECO:0000256" key="9">
    <source>
        <dbReference type="ARBA" id="ARBA00023078"/>
    </source>
</evidence>
<protein>
    <recommendedName>
        <fullName evidence="12">Cytochrome c-553</fullName>
    </recommendedName>
    <alternativeName>
        <fullName evidence="11">Cytochrome c553</fullName>
    </alternativeName>
    <alternativeName>
        <fullName evidence="10">Soluble cytochrome f</fullName>
    </alternativeName>
</protein>
<evidence type="ECO:0000256" key="12">
    <source>
        <dbReference type="ARBA" id="ARBA00033211"/>
    </source>
</evidence>
<evidence type="ECO:0000313" key="16">
    <source>
        <dbReference type="EMBL" id="ARW61787.1"/>
    </source>
</evidence>
<dbReference type="AlphaFoldDB" id="A0A1Z1M6R7"/>
<dbReference type="GO" id="GO:0009543">
    <property type="term" value="C:chloroplast thylakoid lumen"/>
    <property type="evidence" value="ECO:0007669"/>
    <property type="project" value="UniProtKB-SubCell"/>
</dbReference>
<dbReference type="PANTHER" id="PTHR34688">
    <property type="entry name" value="CYTOCHROME C6, CHLOROPLASTIC"/>
    <property type="match status" value="1"/>
</dbReference>
<keyword evidence="8 13" id="KW-0408">Iron</keyword>
<keyword evidence="9" id="KW-0793">Thylakoid</keyword>
<name>A0A1Z1M6R7_9FLOR</name>
<evidence type="ECO:0000256" key="2">
    <source>
        <dbReference type="ARBA" id="ARBA00004456"/>
    </source>
</evidence>
<dbReference type="GO" id="GO:0009055">
    <property type="term" value="F:electron transfer activity"/>
    <property type="evidence" value="ECO:0007669"/>
    <property type="project" value="InterPro"/>
</dbReference>
<comment type="similarity">
    <text evidence="3">Belongs to the cytochrome c family. PetJ subfamily.</text>
</comment>
<evidence type="ECO:0000256" key="1">
    <source>
        <dbReference type="ARBA" id="ARBA00002347"/>
    </source>
</evidence>
<proteinExistence type="inferred from homology"/>
<dbReference type="EMBL" id="MF101420">
    <property type="protein sequence ID" value="ARW61787.1"/>
    <property type="molecule type" value="Genomic_DNA"/>
</dbReference>
<dbReference type="SUPFAM" id="SSF46626">
    <property type="entry name" value="Cytochrome c"/>
    <property type="match status" value="1"/>
</dbReference>
<dbReference type="PANTHER" id="PTHR34688:SF2">
    <property type="entry name" value="CYTOCHROME C6, CHLOROPLASTIC"/>
    <property type="match status" value="1"/>
</dbReference>
<keyword evidence="16" id="KW-0150">Chloroplast</keyword>
<keyword evidence="16" id="KW-0934">Plastid</keyword>
<feature type="domain" description="Cytochrome c" evidence="15">
    <location>
        <begin position="27"/>
        <end position="107"/>
    </location>
</feature>
<evidence type="ECO:0000256" key="5">
    <source>
        <dbReference type="ARBA" id="ARBA00022617"/>
    </source>
</evidence>
<dbReference type="InterPro" id="IPR008168">
    <property type="entry name" value="Cyt_C_IC"/>
</dbReference>
<dbReference type="InterPro" id="IPR023655">
    <property type="entry name" value="Cyt_C6"/>
</dbReference>
<comment type="function">
    <text evidence="1">Functions as an electron carrier between membrane-bound cytochrome b6-f and photosystem I in oxygenic photosynthesis.</text>
</comment>
<dbReference type="Pfam" id="PF13442">
    <property type="entry name" value="Cytochrome_CBB3"/>
    <property type="match status" value="1"/>
</dbReference>
<organism evidence="16">
    <name type="scientific">Symphyocladiella dendroidea</name>
    <dbReference type="NCBI Taxonomy" id="2506487"/>
    <lineage>
        <taxon>Eukaryota</taxon>
        <taxon>Rhodophyta</taxon>
        <taxon>Florideophyceae</taxon>
        <taxon>Rhodymeniophycidae</taxon>
        <taxon>Ceramiales</taxon>
        <taxon>Rhodomelaceae</taxon>
        <taxon>Pterosiphonieae</taxon>
        <taxon>Symphyocladiella</taxon>
    </lineage>
</organism>
<dbReference type="Gene3D" id="1.10.760.10">
    <property type="entry name" value="Cytochrome c-like domain"/>
    <property type="match status" value="1"/>
</dbReference>
<accession>A0A1Z1M6R7</accession>